<dbReference type="STRING" id="1223515.B842_10635"/>
<organism evidence="1 2">
    <name type="scientific">Corynebacterium humireducens NBRC 106098 = DSM 45392</name>
    <dbReference type="NCBI Taxonomy" id="1223515"/>
    <lineage>
        <taxon>Bacteria</taxon>
        <taxon>Bacillati</taxon>
        <taxon>Actinomycetota</taxon>
        <taxon>Actinomycetes</taxon>
        <taxon>Mycobacteriales</taxon>
        <taxon>Corynebacteriaceae</taxon>
        <taxon>Corynebacterium</taxon>
    </lineage>
</organism>
<dbReference type="InterPro" id="IPR012349">
    <property type="entry name" value="Split_barrel_FMN-bd"/>
</dbReference>
<sequence>MSFNDEVFRTLSTEQSLAYLADVQPGRVVMRRKDDIEIFPVNFVVDGEAIYFRTAEGAKLFTLALNHDVLFEADGLEGETAWSVIVKGTAEVLEKPEEVAHAETLGLKPWAPTLKYNWVRITATDISGREFEVGEEPERY</sequence>
<evidence type="ECO:0000313" key="2">
    <source>
        <dbReference type="Proteomes" id="UP000031524"/>
    </source>
</evidence>
<proteinExistence type="predicted"/>
<name>A0A0B5D587_9CORY</name>
<reference evidence="1 2" key="1">
    <citation type="submission" date="2013-04" db="EMBL/GenBank/DDBJ databases">
        <title>Complete genome sequence of Corynebacterium humireducens DSM 45392(T), isolated from a wastewater-fed microbial fuel cell.</title>
        <authorList>
            <person name="Ruckert C."/>
            <person name="Albersmeier A."/>
            <person name="Kalinowski J."/>
        </authorList>
    </citation>
    <scope>NUCLEOTIDE SEQUENCE [LARGE SCALE GENOMIC DNA]</scope>
    <source>
        <strain evidence="2">MFC-5</strain>
    </source>
</reference>
<dbReference type="InterPro" id="IPR024747">
    <property type="entry name" value="Pyridox_Oxase-rel"/>
</dbReference>
<dbReference type="Pfam" id="PF12900">
    <property type="entry name" value="Pyridox_ox_2"/>
    <property type="match status" value="1"/>
</dbReference>
<dbReference type="AlphaFoldDB" id="A0A0B5D587"/>
<keyword evidence="2" id="KW-1185">Reference proteome</keyword>
<dbReference type="SUPFAM" id="SSF50475">
    <property type="entry name" value="FMN-binding split barrel"/>
    <property type="match status" value="1"/>
</dbReference>
<dbReference type="OrthoDB" id="7062584at2"/>
<dbReference type="KEGG" id="chm:B842_10635"/>
<dbReference type="Gene3D" id="2.30.110.10">
    <property type="entry name" value="Electron Transport, Fmn-binding Protein, Chain A"/>
    <property type="match status" value="1"/>
</dbReference>
<protein>
    <submittedName>
        <fullName evidence="1">Uncharacterized protein</fullName>
    </submittedName>
</protein>
<dbReference type="RefSeq" id="WP_040086643.1">
    <property type="nucleotide sequence ID" value="NZ_BCSU01000005.1"/>
</dbReference>
<evidence type="ECO:0000313" key="1">
    <source>
        <dbReference type="EMBL" id="AJE33976.1"/>
    </source>
</evidence>
<gene>
    <name evidence="1" type="ORF">B842_10635</name>
</gene>
<dbReference type="Proteomes" id="UP000031524">
    <property type="component" value="Chromosome"/>
</dbReference>
<dbReference type="HOGENOM" id="CLU_127487_0_1_11"/>
<accession>A0A0B5D587</accession>
<dbReference type="EMBL" id="CP005286">
    <property type="protein sequence ID" value="AJE33976.1"/>
    <property type="molecule type" value="Genomic_DNA"/>
</dbReference>